<dbReference type="SUPFAM" id="SSF49899">
    <property type="entry name" value="Concanavalin A-like lectins/glucanases"/>
    <property type="match status" value="1"/>
</dbReference>
<gene>
    <name evidence="2" type="ORF">OXX778_LOCUS5756</name>
</gene>
<feature type="signal peptide" evidence="1">
    <location>
        <begin position="1"/>
        <end position="15"/>
    </location>
</feature>
<comment type="caution">
    <text evidence="2">The sequence shown here is derived from an EMBL/GenBank/DDBJ whole genome shotgun (WGS) entry which is preliminary data.</text>
</comment>
<organism evidence="2 3">
    <name type="scientific">Brachionus calyciflorus</name>
    <dbReference type="NCBI Taxonomy" id="104777"/>
    <lineage>
        <taxon>Eukaryota</taxon>
        <taxon>Metazoa</taxon>
        <taxon>Spiralia</taxon>
        <taxon>Gnathifera</taxon>
        <taxon>Rotifera</taxon>
        <taxon>Eurotatoria</taxon>
        <taxon>Monogononta</taxon>
        <taxon>Pseudotrocha</taxon>
        <taxon>Ploima</taxon>
        <taxon>Brachionidae</taxon>
        <taxon>Brachionus</taxon>
    </lineage>
</organism>
<dbReference type="EMBL" id="CAJNOC010000645">
    <property type="protein sequence ID" value="CAF0786680.1"/>
    <property type="molecule type" value="Genomic_DNA"/>
</dbReference>
<keyword evidence="1" id="KW-0732">Signal</keyword>
<dbReference type="InterPro" id="IPR013320">
    <property type="entry name" value="ConA-like_dom_sf"/>
</dbReference>
<dbReference type="AlphaFoldDB" id="A0A813RW68"/>
<proteinExistence type="predicted"/>
<accession>A0A813RW68</accession>
<dbReference type="Gene3D" id="2.60.120.200">
    <property type="match status" value="1"/>
</dbReference>
<dbReference type="Pfam" id="PF13385">
    <property type="entry name" value="Laminin_G_3"/>
    <property type="match status" value="1"/>
</dbReference>
<evidence type="ECO:0000313" key="2">
    <source>
        <dbReference type="EMBL" id="CAF0786680.1"/>
    </source>
</evidence>
<keyword evidence="3" id="KW-1185">Reference proteome</keyword>
<name>A0A813RW68_9BILA</name>
<dbReference type="Proteomes" id="UP000663879">
    <property type="component" value="Unassembled WGS sequence"/>
</dbReference>
<reference evidence="2" key="1">
    <citation type="submission" date="2021-02" db="EMBL/GenBank/DDBJ databases">
        <authorList>
            <person name="Nowell W R."/>
        </authorList>
    </citation>
    <scope>NUCLEOTIDE SEQUENCE</scope>
    <source>
        <strain evidence="2">Ploen Becks lab</strain>
    </source>
</reference>
<protein>
    <submittedName>
        <fullName evidence="2">Uncharacterized protein</fullName>
    </submittedName>
</protein>
<feature type="chain" id="PRO_5032695530" evidence="1">
    <location>
        <begin position="16"/>
        <end position="292"/>
    </location>
</feature>
<evidence type="ECO:0000313" key="3">
    <source>
        <dbReference type="Proteomes" id="UP000663879"/>
    </source>
</evidence>
<dbReference type="OrthoDB" id="5358475at2759"/>
<sequence length="292" mass="33223">MKLVVLCFLIKNIICISNIFYEQSAFGVVSSKENLFIKKISKDHHSTDCLSICILYSQCYYLTINYSHCALFTKNAVKIQLENSTLFTKKSNEDTELGFYWPIFKSSLKEVVNDADLYDPINAQLISNRFGEANSAIRLTQGYYNLPVRDYFNGDFTVMLWLKKNVLATDHERIIDCGPNKDNSVALSISRGNSNKLFFQIGLKYLEGSKILEINVWHHVTFVLNGTLGLLYINGTLDSKGQVDVASNVTRNSCYLGKSLWNNPNVNADFDDIKIFKKALDLEQIISEFARI</sequence>
<evidence type="ECO:0000256" key="1">
    <source>
        <dbReference type="SAM" id="SignalP"/>
    </source>
</evidence>